<name>A0A6A5YF20_9PLEO</name>
<dbReference type="AlphaFoldDB" id="A0A6A5YF20"/>
<evidence type="ECO:0000313" key="2">
    <source>
        <dbReference type="Proteomes" id="UP000799770"/>
    </source>
</evidence>
<organism evidence="1 2">
    <name type="scientific">Lophiotrema nucula</name>
    <dbReference type="NCBI Taxonomy" id="690887"/>
    <lineage>
        <taxon>Eukaryota</taxon>
        <taxon>Fungi</taxon>
        <taxon>Dikarya</taxon>
        <taxon>Ascomycota</taxon>
        <taxon>Pezizomycotina</taxon>
        <taxon>Dothideomycetes</taxon>
        <taxon>Pleosporomycetidae</taxon>
        <taxon>Pleosporales</taxon>
        <taxon>Lophiotremataceae</taxon>
        <taxon>Lophiotrema</taxon>
    </lineage>
</organism>
<protein>
    <submittedName>
        <fullName evidence="1">Uncharacterized protein</fullName>
    </submittedName>
</protein>
<dbReference type="EMBL" id="ML977379">
    <property type="protein sequence ID" value="KAF2105500.1"/>
    <property type="molecule type" value="Genomic_DNA"/>
</dbReference>
<reference evidence="1" key="1">
    <citation type="journal article" date="2020" name="Stud. Mycol.">
        <title>101 Dothideomycetes genomes: a test case for predicting lifestyles and emergence of pathogens.</title>
        <authorList>
            <person name="Haridas S."/>
            <person name="Albert R."/>
            <person name="Binder M."/>
            <person name="Bloem J."/>
            <person name="Labutti K."/>
            <person name="Salamov A."/>
            <person name="Andreopoulos B."/>
            <person name="Baker S."/>
            <person name="Barry K."/>
            <person name="Bills G."/>
            <person name="Bluhm B."/>
            <person name="Cannon C."/>
            <person name="Castanera R."/>
            <person name="Culley D."/>
            <person name="Daum C."/>
            <person name="Ezra D."/>
            <person name="Gonzalez J."/>
            <person name="Henrissat B."/>
            <person name="Kuo A."/>
            <person name="Liang C."/>
            <person name="Lipzen A."/>
            <person name="Lutzoni F."/>
            <person name="Magnuson J."/>
            <person name="Mondo S."/>
            <person name="Nolan M."/>
            <person name="Ohm R."/>
            <person name="Pangilinan J."/>
            <person name="Park H.-J."/>
            <person name="Ramirez L."/>
            <person name="Alfaro M."/>
            <person name="Sun H."/>
            <person name="Tritt A."/>
            <person name="Yoshinaga Y."/>
            <person name="Zwiers L.-H."/>
            <person name="Turgeon B."/>
            <person name="Goodwin S."/>
            <person name="Spatafora J."/>
            <person name="Crous P."/>
            <person name="Grigoriev I."/>
        </authorList>
    </citation>
    <scope>NUCLEOTIDE SEQUENCE</scope>
    <source>
        <strain evidence="1">CBS 627.86</strain>
    </source>
</reference>
<keyword evidence="2" id="KW-1185">Reference proteome</keyword>
<gene>
    <name evidence="1" type="ORF">BDV96DRAFT_373263</name>
</gene>
<sequence length="185" mass="20592">MFCPVARHSRPVVAPPTTRARNRKIAPGFYARIGESSRGNAAAKMNSRVSYIQPTNKVIAHQHINPEAKRYPYQVEQRSQPMALHNLHLPSLQRPYPHIYDFCLVTTDEAKSILQNAGRCHCFDIGKFRSPSKLIASCHADTILDCSGSKHVLTTCRLLCKPYGMWLGSCGVTSGHACRLICICS</sequence>
<proteinExistence type="predicted"/>
<evidence type="ECO:0000313" key="1">
    <source>
        <dbReference type="EMBL" id="KAF2105500.1"/>
    </source>
</evidence>
<accession>A0A6A5YF20</accession>
<dbReference type="Proteomes" id="UP000799770">
    <property type="component" value="Unassembled WGS sequence"/>
</dbReference>